<sequence>MVYVQLDEKQRILRVEQEPFTSMTKTLPQDNPDVQAWLASHALNNRLIDLQRSDLEMVRVLEDLVTVLVDRGVIRYTDLPEAARRKLHVRAEARATLDGLSGLLGDADERIP</sequence>
<dbReference type="AlphaFoldDB" id="A0A239A2F2"/>
<dbReference type="Proteomes" id="UP000242915">
    <property type="component" value="Unassembled WGS sequence"/>
</dbReference>
<reference evidence="2" key="1">
    <citation type="submission" date="2017-06" db="EMBL/GenBank/DDBJ databases">
        <authorList>
            <person name="Varghese N."/>
            <person name="Submissions S."/>
        </authorList>
    </citation>
    <scope>NUCLEOTIDE SEQUENCE [LARGE SCALE GENOMIC DNA]</scope>
    <source>
        <strain evidence="2">CIP 108523</strain>
    </source>
</reference>
<name>A0A239A2F2_9PSED</name>
<gene>
    <name evidence="1" type="ORF">SAMN05216255_0856</name>
</gene>
<keyword evidence="2" id="KW-1185">Reference proteome</keyword>
<protein>
    <recommendedName>
        <fullName evidence="3">Tryptophan synthase subunit beta</fullName>
    </recommendedName>
</protein>
<organism evidence="1 2">
    <name type="scientific">Pseudomonas segetis</name>
    <dbReference type="NCBI Taxonomy" id="298908"/>
    <lineage>
        <taxon>Bacteria</taxon>
        <taxon>Pseudomonadati</taxon>
        <taxon>Pseudomonadota</taxon>
        <taxon>Gammaproteobacteria</taxon>
        <taxon>Pseudomonadales</taxon>
        <taxon>Pseudomonadaceae</taxon>
        <taxon>Pseudomonas</taxon>
    </lineage>
</organism>
<evidence type="ECO:0000313" key="1">
    <source>
        <dbReference type="EMBL" id="SNR89679.1"/>
    </source>
</evidence>
<proteinExistence type="predicted"/>
<dbReference type="RefSeq" id="WP_089358887.1">
    <property type="nucleotide sequence ID" value="NZ_FZOG01000001.1"/>
</dbReference>
<dbReference type="EMBL" id="FZOG01000001">
    <property type="protein sequence ID" value="SNR89679.1"/>
    <property type="molecule type" value="Genomic_DNA"/>
</dbReference>
<evidence type="ECO:0008006" key="3">
    <source>
        <dbReference type="Google" id="ProtNLM"/>
    </source>
</evidence>
<evidence type="ECO:0000313" key="2">
    <source>
        <dbReference type="Proteomes" id="UP000242915"/>
    </source>
</evidence>
<accession>A0A239A2F2</accession>